<evidence type="ECO:0000313" key="2">
    <source>
        <dbReference type="EMBL" id="QHI37206.1"/>
    </source>
</evidence>
<name>A0A7L4ZM15_9FLAO</name>
<organism evidence="2 3">
    <name type="scientific">Kordia antarctica</name>
    <dbReference type="NCBI Taxonomy" id="1218801"/>
    <lineage>
        <taxon>Bacteria</taxon>
        <taxon>Pseudomonadati</taxon>
        <taxon>Bacteroidota</taxon>
        <taxon>Flavobacteriia</taxon>
        <taxon>Flavobacteriales</taxon>
        <taxon>Flavobacteriaceae</taxon>
        <taxon>Kordia</taxon>
    </lineage>
</organism>
<sequence length="320" mass="37032">MEKKDTLNKYHTIAFYNLENLFDTIDDKHKLDDDFLPEAARNWTPKRYDKKIYKLGSAITSFGSEDTTNVPVLIGVAEVENKKVMNDLVSSKPLAEFKYDFVHYNSPDERGIDVGLLYQKEHFEVIYSESIPILLYTEDGVRDFTRDTLYVKGLLNGEAIHVFVNHWSSRRQGANETSHKRIKAAQTVKSKINEIKAAENDPHIIIMGDFNDDPTSESIQNHLMDTELYNPMLKLLTIYKGSASYRGEWNLFDQIIFSTNFFDYKKGTHSFASADIFDEDFLTIWKGKYKGNPFRTYAGKKYLGGYSDHFPVYIKLKFNV</sequence>
<feature type="domain" description="Endonuclease/exonuclease/phosphatase" evidence="1">
    <location>
        <begin position="12"/>
        <end position="317"/>
    </location>
</feature>
<dbReference type="PANTHER" id="PTHR42834">
    <property type="entry name" value="ENDONUCLEASE/EXONUCLEASE/PHOSPHATASE FAMILY PROTEIN (AFU_ORTHOLOGUE AFUA_3G09210)"/>
    <property type="match status" value="1"/>
</dbReference>
<dbReference type="Pfam" id="PF19580">
    <property type="entry name" value="Exo_endo_phos_3"/>
    <property type="match status" value="1"/>
</dbReference>
<proteinExistence type="predicted"/>
<dbReference type="Proteomes" id="UP000464657">
    <property type="component" value="Chromosome"/>
</dbReference>
<protein>
    <recommendedName>
        <fullName evidence="1">Endonuclease/exonuclease/phosphatase domain-containing protein</fullName>
    </recommendedName>
</protein>
<keyword evidence="3" id="KW-1185">Reference proteome</keyword>
<dbReference type="AlphaFoldDB" id="A0A7L4ZM15"/>
<evidence type="ECO:0000313" key="3">
    <source>
        <dbReference type="Proteomes" id="UP000464657"/>
    </source>
</evidence>
<dbReference type="Gene3D" id="3.60.10.10">
    <property type="entry name" value="Endonuclease/exonuclease/phosphatase"/>
    <property type="match status" value="1"/>
</dbReference>
<dbReference type="PANTHER" id="PTHR42834:SF1">
    <property type="entry name" value="ENDONUCLEASE_EXONUCLEASE_PHOSPHATASE FAMILY PROTEIN (AFU_ORTHOLOGUE AFUA_3G09210)"/>
    <property type="match status" value="1"/>
</dbReference>
<dbReference type="SUPFAM" id="SSF56219">
    <property type="entry name" value="DNase I-like"/>
    <property type="match status" value="1"/>
</dbReference>
<dbReference type="InterPro" id="IPR005135">
    <property type="entry name" value="Endo/exonuclease/phosphatase"/>
</dbReference>
<accession>A0A7L4ZM15</accession>
<dbReference type="KEGG" id="kan:IMCC3317_25840"/>
<gene>
    <name evidence="2" type="ORF">IMCC3317_25840</name>
</gene>
<dbReference type="RefSeq" id="WP_160129848.1">
    <property type="nucleotide sequence ID" value="NZ_CP019288.1"/>
</dbReference>
<dbReference type="OrthoDB" id="9802724at2"/>
<reference evidence="2 3" key="1">
    <citation type="journal article" date="2013" name="Int. J. Syst. Evol. Microbiol.">
        <title>Kordia antarctica sp. nov., isolated from Antarctic seawater.</title>
        <authorList>
            <person name="Baek K."/>
            <person name="Choi A."/>
            <person name="Kang I."/>
            <person name="Lee K."/>
            <person name="Cho J.C."/>
        </authorList>
    </citation>
    <scope>NUCLEOTIDE SEQUENCE [LARGE SCALE GENOMIC DNA]</scope>
    <source>
        <strain evidence="2 3">IMCC3317</strain>
    </source>
</reference>
<dbReference type="GO" id="GO:0003824">
    <property type="term" value="F:catalytic activity"/>
    <property type="evidence" value="ECO:0007669"/>
    <property type="project" value="InterPro"/>
</dbReference>
<evidence type="ECO:0000259" key="1">
    <source>
        <dbReference type="Pfam" id="PF19580"/>
    </source>
</evidence>
<dbReference type="InterPro" id="IPR036691">
    <property type="entry name" value="Endo/exonu/phosph_ase_sf"/>
</dbReference>
<dbReference type="EMBL" id="CP019288">
    <property type="protein sequence ID" value="QHI37206.1"/>
    <property type="molecule type" value="Genomic_DNA"/>
</dbReference>